<sequence>MTYCKINEMKVSPTMAGYLREIESKVELGNLLAISVSSIPLLELFTTRVAPHTRIKEIGEYDWEQFGSAMLSIYPTTRRLVNVIADEARLYSKNRQEVQFWSCVYDATR</sequence>
<dbReference type="AlphaFoldDB" id="B7VQZ8"/>
<gene>
    <name evidence="1" type="ordered locus">VS_II0383</name>
</gene>
<accession>B7VQZ8</accession>
<proteinExistence type="predicted"/>
<dbReference type="EMBL" id="FM954973">
    <property type="protein sequence ID" value="CAV25843.1"/>
    <property type="molecule type" value="Genomic_DNA"/>
</dbReference>
<evidence type="ECO:0000313" key="1">
    <source>
        <dbReference type="EMBL" id="CAV25843.1"/>
    </source>
</evidence>
<reference evidence="1 2" key="1">
    <citation type="submission" date="2009-02" db="EMBL/GenBank/DDBJ databases">
        <title>Vibrio splendidus str. LGP32 complete genome.</title>
        <authorList>
            <person name="Mazel D."/>
            <person name="Le Roux F."/>
        </authorList>
    </citation>
    <scope>NUCLEOTIDE SEQUENCE [LARGE SCALE GENOMIC DNA]</scope>
    <source>
        <strain evidence="1 2">LGP32</strain>
    </source>
</reference>
<dbReference type="KEGG" id="vsp:VS_II0383"/>
<organism evidence="1 2">
    <name type="scientific">Vibrio atlanticus (strain LGP32)</name>
    <name type="common">Vibrio splendidus (strain Mel32)</name>
    <dbReference type="NCBI Taxonomy" id="575788"/>
    <lineage>
        <taxon>Bacteria</taxon>
        <taxon>Pseudomonadati</taxon>
        <taxon>Pseudomonadota</taxon>
        <taxon>Gammaproteobacteria</taxon>
        <taxon>Vibrionales</taxon>
        <taxon>Vibrionaceae</taxon>
        <taxon>Vibrio</taxon>
    </lineage>
</organism>
<dbReference type="HOGENOM" id="CLU_169743_0_0_6"/>
<dbReference type="Proteomes" id="UP000009100">
    <property type="component" value="Chromosome 2"/>
</dbReference>
<evidence type="ECO:0000313" key="2">
    <source>
        <dbReference type="Proteomes" id="UP000009100"/>
    </source>
</evidence>
<name>B7VQZ8_VIBA3</name>
<protein>
    <submittedName>
        <fullName evidence="1">Uncharacterized protein</fullName>
    </submittedName>
</protein>